<feature type="region of interest" description="Disordered" evidence="7">
    <location>
        <begin position="213"/>
        <end position="578"/>
    </location>
</feature>
<evidence type="ECO:0000256" key="2">
    <source>
        <dbReference type="ARBA" id="ARBA00007365"/>
    </source>
</evidence>
<accession>A0A2T7NP70</accession>
<dbReference type="PANTHER" id="PTHR45625">
    <property type="entry name" value="PEPTIDYL-PROLYL CIS-TRANS ISOMERASE-RELATED"/>
    <property type="match status" value="1"/>
</dbReference>
<dbReference type="Gene3D" id="2.40.100.10">
    <property type="entry name" value="Cyclophilin-like"/>
    <property type="match status" value="1"/>
</dbReference>
<comment type="caution">
    <text evidence="9">The sequence shown here is derived from an EMBL/GenBank/DDBJ whole genome shotgun (WGS) entry which is preliminary data.</text>
</comment>
<evidence type="ECO:0000313" key="10">
    <source>
        <dbReference type="Proteomes" id="UP000245119"/>
    </source>
</evidence>
<dbReference type="OMA" id="GNREETT"/>
<dbReference type="InterPro" id="IPR020892">
    <property type="entry name" value="Cyclophilin-type_PPIase_CS"/>
</dbReference>
<evidence type="ECO:0000259" key="8">
    <source>
        <dbReference type="PROSITE" id="PS50072"/>
    </source>
</evidence>
<gene>
    <name evidence="9" type="ORF">C0Q70_16229</name>
</gene>
<dbReference type="EMBL" id="PZQS01000010">
    <property type="protein sequence ID" value="PVD22969.1"/>
    <property type="molecule type" value="Genomic_DNA"/>
</dbReference>
<dbReference type="PRINTS" id="PR00153">
    <property type="entry name" value="CSAPPISMRASE"/>
</dbReference>
<dbReference type="GO" id="GO:0006457">
    <property type="term" value="P:protein folding"/>
    <property type="evidence" value="ECO:0007669"/>
    <property type="project" value="InterPro"/>
</dbReference>
<feature type="compositionally biased region" description="Basic and acidic residues" evidence="7">
    <location>
        <begin position="453"/>
        <end position="541"/>
    </location>
</feature>
<dbReference type="CDD" id="cd01925">
    <property type="entry name" value="cyclophilin_CeCYP16-like"/>
    <property type="match status" value="1"/>
</dbReference>
<dbReference type="FunFam" id="2.40.100.10:FF:000007">
    <property type="entry name" value="Peptidyl-prolyl cis-trans isomerase CWC27 homolog"/>
    <property type="match status" value="1"/>
</dbReference>
<protein>
    <recommendedName>
        <fullName evidence="4">Spliceosome-associated protein CWC27 homolog</fullName>
    </recommendedName>
    <alternativeName>
        <fullName evidence="5">Probable inactive peptidyl-prolyl cis-trans isomerase CWC27 homolog</fullName>
    </alternativeName>
</protein>
<evidence type="ECO:0000256" key="1">
    <source>
        <dbReference type="ARBA" id="ARBA00004123"/>
    </source>
</evidence>
<comment type="subcellular location">
    <subcellularLocation>
        <location evidence="1">Nucleus</location>
    </subcellularLocation>
</comment>
<dbReference type="AlphaFoldDB" id="A0A2T7NP70"/>
<dbReference type="OrthoDB" id="442970at2759"/>
<dbReference type="PROSITE" id="PS50072">
    <property type="entry name" value="CSA_PPIASE_2"/>
    <property type="match status" value="1"/>
</dbReference>
<keyword evidence="10" id="KW-1185">Reference proteome</keyword>
<name>A0A2T7NP70_POMCA</name>
<feature type="compositionally biased region" description="Basic and acidic residues" evidence="7">
    <location>
        <begin position="247"/>
        <end position="331"/>
    </location>
</feature>
<evidence type="ECO:0000256" key="7">
    <source>
        <dbReference type="SAM" id="MobiDB-lite"/>
    </source>
</evidence>
<feature type="region of interest" description="Disordered" evidence="7">
    <location>
        <begin position="629"/>
        <end position="673"/>
    </location>
</feature>
<dbReference type="InterPro" id="IPR044666">
    <property type="entry name" value="Cyclophilin_A-like"/>
</dbReference>
<organism evidence="9 10">
    <name type="scientific">Pomacea canaliculata</name>
    <name type="common">Golden apple snail</name>
    <dbReference type="NCBI Taxonomy" id="400727"/>
    <lineage>
        <taxon>Eukaryota</taxon>
        <taxon>Metazoa</taxon>
        <taxon>Spiralia</taxon>
        <taxon>Lophotrochozoa</taxon>
        <taxon>Mollusca</taxon>
        <taxon>Gastropoda</taxon>
        <taxon>Caenogastropoda</taxon>
        <taxon>Architaenioglossa</taxon>
        <taxon>Ampullarioidea</taxon>
        <taxon>Ampullariidae</taxon>
        <taxon>Pomacea</taxon>
    </lineage>
</organism>
<dbReference type="InterPro" id="IPR002130">
    <property type="entry name" value="Cyclophilin-type_PPIase_dom"/>
</dbReference>
<feature type="compositionally biased region" description="Basic and acidic residues" evidence="7">
    <location>
        <begin position="384"/>
        <end position="444"/>
    </location>
</feature>
<feature type="compositionally biased region" description="Basic and acidic residues" evidence="7">
    <location>
        <begin position="353"/>
        <end position="371"/>
    </location>
</feature>
<comment type="similarity">
    <text evidence="2">Belongs to the cyclophilin-type PPIase family.</text>
</comment>
<dbReference type="GO" id="GO:0071013">
    <property type="term" value="C:catalytic step 2 spliceosome"/>
    <property type="evidence" value="ECO:0007669"/>
    <property type="project" value="TreeGrafter"/>
</dbReference>
<feature type="compositionally biased region" description="Acidic residues" evidence="7">
    <location>
        <begin position="600"/>
        <end position="617"/>
    </location>
</feature>
<dbReference type="InterPro" id="IPR029000">
    <property type="entry name" value="Cyclophilin-like_dom_sf"/>
</dbReference>
<proteinExistence type="inferred from homology"/>
<feature type="compositionally biased region" description="Basic residues" evidence="7">
    <location>
        <begin position="559"/>
        <end position="570"/>
    </location>
</feature>
<sequence>MSNIYIQEPPTHGKALLKTTVGDIDIELWSKEAPKACRNFVQLCLEGYYDNTIFHRVVPNFIVQGGDPTETGEGGESVYGAPFKDEFHSRLRFVRRGLVAMANSGPNDNGSQFFFTMKDTPELQNKHTIFGKVVGDTLFNMLKLQEVEVGANERPLEPHKILHTEILFNPFDDIIPRQLKRGKKDKEDEKKIKSKSRATKNFCLLSFGEEAQEDEEQVDKATESFRGKSKSSHDLTDDPRLSSVPAVEREVSEEKKKLEVQVEEVKKKAEPLEEDPKLNKSETEDKKKRTEQPEEEIKKKTETGEDNKKKKEDPVEDERKKRRSDTNENDAKKKKSETAGPEAENDGAKKKKADAEEEKKKVKVEDKEDRTKKRKPEQQQEVADDSKKRKKTDEISDDKKRKRKEDAVEEDRRKRKTEEQDQDSRRKRKPEEEKEEGKKKKKPEEEAEAGSRPSEDQRSIKEDVRKKLKKEREDSPKAKETKPVTESQEDSKKSSSARMEELKKEARKLQKDIKESKKRIEDKEETKVPKPEDSEKTIKKDDEEDTSEENDLLAMVKKERQKYKSRKRLLEKKEDREANTMALLAKFQNRLTNIRTVAGDYDDDEEDKDREEEEDFSDMSWMRHRLHFEEEAQKTKVIDANVPDSDRYELSDPRNPMTQRRRENSKKAMRSKR</sequence>
<dbReference type="SUPFAM" id="SSF50891">
    <property type="entry name" value="Cyclophilin-like"/>
    <property type="match status" value="1"/>
</dbReference>
<dbReference type="Pfam" id="PF00160">
    <property type="entry name" value="Pro_isomerase"/>
    <property type="match status" value="1"/>
</dbReference>
<evidence type="ECO:0000256" key="5">
    <source>
        <dbReference type="ARBA" id="ARBA00042090"/>
    </source>
</evidence>
<feature type="region of interest" description="Disordered" evidence="7">
    <location>
        <begin position="596"/>
        <end position="617"/>
    </location>
</feature>
<reference evidence="9 10" key="1">
    <citation type="submission" date="2018-04" db="EMBL/GenBank/DDBJ databases">
        <title>The genome of golden apple snail Pomacea canaliculata provides insight into stress tolerance and invasive adaptation.</title>
        <authorList>
            <person name="Liu C."/>
            <person name="Liu B."/>
            <person name="Ren Y."/>
            <person name="Zhang Y."/>
            <person name="Wang H."/>
            <person name="Li S."/>
            <person name="Jiang F."/>
            <person name="Yin L."/>
            <person name="Zhang G."/>
            <person name="Qian W."/>
            <person name="Fan W."/>
        </authorList>
    </citation>
    <scope>NUCLEOTIDE SEQUENCE [LARGE SCALE GENOMIC DNA]</scope>
    <source>
        <strain evidence="9">SZHN2017</strain>
        <tissue evidence="9">Muscle</tissue>
    </source>
</reference>
<feature type="compositionally biased region" description="Acidic residues" evidence="7">
    <location>
        <begin position="542"/>
        <end position="551"/>
    </location>
</feature>
<keyword evidence="3" id="KW-0539">Nucleus</keyword>
<evidence type="ECO:0000256" key="4">
    <source>
        <dbReference type="ARBA" id="ARBA00040027"/>
    </source>
</evidence>
<comment type="subunit">
    <text evidence="6">Part of the activated spliceosome B/catalytic step 1 spliceosome, one of the forms of the spliceosome which has a well-formed active site but still cannot catalyze the branching reaction and is composed at least of 52 proteins, the U2, U5 and U6 snRNAs and the pre-mRNA. Recruited during early steps of activated spliceosome B maturation, it is probably one of the first proteins released from this complex as he matures to the spliceosome C complex. Component of the minor spliceosome, which splices U12-type introns.</text>
</comment>
<evidence type="ECO:0000256" key="6">
    <source>
        <dbReference type="ARBA" id="ARBA00046368"/>
    </source>
</evidence>
<evidence type="ECO:0000313" key="9">
    <source>
        <dbReference type="EMBL" id="PVD22969.1"/>
    </source>
</evidence>
<dbReference type="PANTHER" id="PTHR45625:SF6">
    <property type="entry name" value="SPLICEOSOME-ASSOCIATED PROTEIN CWC27 HOMOLOG"/>
    <property type="match status" value="1"/>
</dbReference>
<dbReference type="PROSITE" id="PS00170">
    <property type="entry name" value="CSA_PPIASE_1"/>
    <property type="match status" value="1"/>
</dbReference>
<dbReference type="GO" id="GO:0003755">
    <property type="term" value="F:peptidyl-prolyl cis-trans isomerase activity"/>
    <property type="evidence" value="ECO:0007669"/>
    <property type="project" value="InterPro"/>
</dbReference>
<dbReference type="STRING" id="400727.A0A2T7NP70"/>
<feature type="domain" description="PPIase cyclophilin-type" evidence="8">
    <location>
        <begin position="19"/>
        <end position="166"/>
    </location>
</feature>
<evidence type="ECO:0000256" key="3">
    <source>
        <dbReference type="ARBA" id="ARBA00023242"/>
    </source>
</evidence>
<dbReference type="Proteomes" id="UP000245119">
    <property type="component" value="Linkage Group LG10"/>
</dbReference>
<feature type="compositionally biased region" description="Basic and acidic residues" evidence="7">
    <location>
        <begin position="218"/>
        <end position="240"/>
    </location>
</feature>